<evidence type="ECO:0000256" key="1">
    <source>
        <dbReference type="SAM" id="Phobius"/>
    </source>
</evidence>
<dbReference type="AlphaFoldDB" id="A0A813MTN0"/>
<evidence type="ECO:0000313" key="3">
    <source>
        <dbReference type="Proteomes" id="UP000663852"/>
    </source>
</evidence>
<proteinExistence type="predicted"/>
<accession>A0A813MTN0</accession>
<sequence>MNHHPCIKLNTIRESVIMQSSTIYCLFLCTMIIFAAHQTNAMAIGDKSVAEPAVEITFEQSTAESKPLLEKHHEKRQNIQCGNGVVTISQGEIMCG</sequence>
<name>A0A813MTN0_ADIRI</name>
<dbReference type="EMBL" id="CAJNOJ010000001">
    <property type="protein sequence ID" value="CAF0724292.1"/>
    <property type="molecule type" value="Genomic_DNA"/>
</dbReference>
<keyword evidence="1" id="KW-0472">Membrane</keyword>
<evidence type="ECO:0000313" key="2">
    <source>
        <dbReference type="EMBL" id="CAF0724292.1"/>
    </source>
</evidence>
<gene>
    <name evidence="2" type="ORF">EDS130_LOCUS599</name>
</gene>
<dbReference type="Proteomes" id="UP000663852">
    <property type="component" value="Unassembled WGS sequence"/>
</dbReference>
<feature type="transmembrane region" description="Helical" evidence="1">
    <location>
        <begin position="16"/>
        <end position="36"/>
    </location>
</feature>
<keyword evidence="1" id="KW-1133">Transmembrane helix</keyword>
<keyword evidence="1" id="KW-0812">Transmembrane</keyword>
<comment type="caution">
    <text evidence="2">The sequence shown here is derived from an EMBL/GenBank/DDBJ whole genome shotgun (WGS) entry which is preliminary data.</text>
</comment>
<protein>
    <submittedName>
        <fullName evidence="2">Uncharacterized protein</fullName>
    </submittedName>
</protein>
<organism evidence="2 3">
    <name type="scientific">Adineta ricciae</name>
    <name type="common">Rotifer</name>
    <dbReference type="NCBI Taxonomy" id="249248"/>
    <lineage>
        <taxon>Eukaryota</taxon>
        <taxon>Metazoa</taxon>
        <taxon>Spiralia</taxon>
        <taxon>Gnathifera</taxon>
        <taxon>Rotifera</taxon>
        <taxon>Eurotatoria</taxon>
        <taxon>Bdelloidea</taxon>
        <taxon>Adinetida</taxon>
        <taxon>Adinetidae</taxon>
        <taxon>Adineta</taxon>
    </lineage>
</organism>
<reference evidence="2" key="1">
    <citation type="submission" date="2021-02" db="EMBL/GenBank/DDBJ databases">
        <authorList>
            <person name="Nowell W R."/>
        </authorList>
    </citation>
    <scope>NUCLEOTIDE SEQUENCE</scope>
</reference>